<sequence>MTNSKDDGKGGKRSFEKRSDTGDRARSPRKFDDAAPAKRGLGPRKPLQEEAPVEEGERIAKRLARAGIASRREAETMIAAGRISVNGKRLESPAINVVAADRIEVDGKPLPQKERTRLWLYHKPAGLVTTNRDPEGRQTVFESLPKDMPRVLSVGRLDINTEGLLLLTNDGGLSRALELPSTGWLRRYRVRAHGSITQEKLDTLKDGIAVDGVFYGAIEAHLEREQGSNVWIMVGLREGKNREVKNVLGALGLSVNRLIRISYGPFQLSDLPEGSVREMNGRTLRDQLGERLIEESGADFDAPIINVFSNDAVKGEAVQQPSERPERRTSEWISSAPVAKARGPRKSKDDKREESLSRWTTDRNERPAVPRSGRDDRPARAPREDDRKPRSPHGVSSKADRERKEDEAAAPRKSRGANVWMAPGARPMGKARIKAVAARDERSRSENSRADKPKRFGEGSARAAGERPAGERHGSNRSSTAGEKPRSFSARPPRSEGDNAERPKRAFASSRPEGSRDGARPDRPPRVGKRERAELKEREARRDNPAAGDRPARSERPYGAGGKPVRSPGRQDSRSGDRPYGGPKGPSRGGSGGGSARPPRSGKPK</sequence>
<dbReference type="InterPro" id="IPR002942">
    <property type="entry name" value="S4_RNA-bd"/>
</dbReference>
<evidence type="ECO:0000256" key="5">
    <source>
        <dbReference type="PROSITE-ProRule" id="PRU00182"/>
    </source>
</evidence>
<dbReference type="SUPFAM" id="SSF55174">
    <property type="entry name" value="Alpha-L RNA-binding motif"/>
    <property type="match status" value="1"/>
</dbReference>
<evidence type="ECO:0000259" key="8">
    <source>
        <dbReference type="SMART" id="SM00363"/>
    </source>
</evidence>
<organism evidence="9 10">
    <name type="scientific">Phyllobacterium endophyticum</name>
    <dbReference type="NCBI Taxonomy" id="1149773"/>
    <lineage>
        <taxon>Bacteria</taxon>
        <taxon>Pseudomonadati</taxon>
        <taxon>Pseudomonadota</taxon>
        <taxon>Alphaproteobacteria</taxon>
        <taxon>Hyphomicrobiales</taxon>
        <taxon>Phyllobacteriaceae</taxon>
        <taxon>Phyllobacterium</taxon>
    </lineage>
</organism>
<feature type="compositionally biased region" description="Basic and acidic residues" evidence="7">
    <location>
        <begin position="398"/>
        <end position="410"/>
    </location>
</feature>
<dbReference type="InterPro" id="IPR036986">
    <property type="entry name" value="S4_RNA-bd_sf"/>
</dbReference>
<gene>
    <name evidence="9" type="ORF">CU100_05855</name>
</gene>
<evidence type="ECO:0000256" key="7">
    <source>
        <dbReference type="SAM" id="MobiDB-lite"/>
    </source>
</evidence>
<dbReference type="Pfam" id="PF00849">
    <property type="entry name" value="PseudoU_synth_2"/>
    <property type="match status" value="1"/>
</dbReference>
<dbReference type="Proteomes" id="UP000241158">
    <property type="component" value="Unassembled WGS sequence"/>
</dbReference>
<feature type="domain" description="RNA-binding S4" evidence="8">
    <location>
        <begin position="57"/>
        <end position="116"/>
    </location>
</feature>
<dbReference type="Gene3D" id="3.10.290.10">
    <property type="entry name" value="RNA-binding S4 domain"/>
    <property type="match status" value="1"/>
</dbReference>
<dbReference type="InterPro" id="IPR006145">
    <property type="entry name" value="PsdUridine_synth_RsuA/RluA"/>
</dbReference>
<feature type="compositionally biased region" description="Basic and acidic residues" evidence="7">
    <location>
        <begin position="346"/>
        <end position="389"/>
    </location>
</feature>
<dbReference type="PROSITE" id="PS50889">
    <property type="entry name" value="S4"/>
    <property type="match status" value="1"/>
</dbReference>
<dbReference type="EMBL" id="PGGN01000001">
    <property type="protein sequence ID" value="PSH60221.1"/>
    <property type="molecule type" value="Genomic_DNA"/>
</dbReference>
<dbReference type="InterPro" id="IPR018496">
    <property type="entry name" value="PsdUridine_synth_RsuA/RluB_CS"/>
</dbReference>
<keyword evidence="4 6" id="KW-0413">Isomerase</keyword>
<dbReference type="EC" id="5.4.99.-" evidence="6"/>
<dbReference type="InterPro" id="IPR020094">
    <property type="entry name" value="TruA/RsuA/RluB/E/F_N"/>
</dbReference>
<reference evidence="10" key="1">
    <citation type="submission" date="2017-11" db="EMBL/GenBank/DDBJ databases">
        <authorList>
            <person name="Kuznetsova I."/>
            <person name="Sazanova A."/>
            <person name="Chirak E."/>
            <person name="Safronova V."/>
            <person name="Willems A."/>
        </authorList>
    </citation>
    <scope>NUCLEOTIDE SEQUENCE [LARGE SCALE GENOMIC DNA]</scope>
    <source>
        <strain evidence="10">PEPV15</strain>
    </source>
</reference>
<dbReference type="PANTHER" id="PTHR47683:SF3">
    <property type="entry name" value="RIBOSOMAL LARGE SUBUNIT PSEUDOURIDINE SYNTHASE B"/>
    <property type="match status" value="1"/>
</dbReference>
<feature type="compositionally biased region" description="Basic and acidic residues" evidence="7">
    <location>
        <begin position="493"/>
        <end position="504"/>
    </location>
</feature>
<feature type="region of interest" description="Disordered" evidence="7">
    <location>
        <begin position="315"/>
        <end position="605"/>
    </location>
</feature>
<dbReference type="PANTHER" id="PTHR47683">
    <property type="entry name" value="PSEUDOURIDINE SYNTHASE FAMILY PROTEIN-RELATED"/>
    <property type="match status" value="1"/>
</dbReference>
<comment type="caution">
    <text evidence="9">The sequence shown here is derived from an EMBL/GenBank/DDBJ whole genome shotgun (WGS) entry which is preliminary data.</text>
</comment>
<proteinExistence type="inferred from homology"/>
<feature type="compositionally biased region" description="Basic and acidic residues" evidence="7">
    <location>
        <begin position="464"/>
        <end position="474"/>
    </location>
</feature>
<dbReference type="InterPro" id="IPR000748">
    <property type="entry name" value="PsdUridine_synth_RsuA/RluB/E/F"/>
</dbReference>
<comment type="catalytic activity">
    <reaction evidence="1">
        <text>a uridine in RNA = a pseudouridine in RNA</text>
        <dbReference type="Rhea" id="RHEA:48348"/>
        <dbReference type="Rhea" id="RHEA-COMP:12068"/>
        <dbReference type="Rhea" id="RHEA-COMP:12069"/>
        <dbReference type="ChEBI" id="CHEBI:65314"/>
        <dbReference type="ChEBI" id="CHEBI:65315"/>
    </reaction>
</comment>
<dbReference type="NCBIfam" id="TIGR00093">
    <property type="entry name" value="pseudouridine synthase"/>
    <property type="match status" value="1"/>
</dbReference>
<protein>
    <recommendedName>
        <fullName evidence="6">Pseudouridine synthase</fullName>
        <ecNumber evidence="6">5.4.99.-</ecNumber>
    </recommendedName>
</protein>
<dbReference type="GO" id="GO:0003723">
    <property type="term" value="F:RNA binding"/>
    <property type="evidence" value="ECO:0007669"/>
    <property type="project" value="UniProtKB-KW"/>
</dbReference>
<evidence type="ECO:0000256" key="4">
    <source>
        <dbReference type="ARBA" id="ARBA00023235"/>
    </source>
</evidence>
<name>A0A2P7B198_9HYPH</name>
<dbReference type="CDD" id="cd00165">
    <property type="entry name" value="S4"/>
    <property type="match status" value="1"/>
</dbReference>
<dbReference type="Pfam" id="PF01479">
    <property type="entry name" value="S4"/>
    <property type="match status" value="1"/>
</dbReference>
<dbReference type="InterPro" id="IPR020103">
    <property type="entry name" value="PsdUridine_synth_cat_dom_sf"/>
</dbReference>
<dbReference type="SUPFAM" id="SSF55120">
    <property type="entry name" value="Pseudouridine synthase"/>
    <property type="match status" value="1"/>
</dbReference>
<dbReference type="GO" id="GO:0120159">
    <property type="term" value="F:rRNA pseudouridine synthase activity"/>
    <property type="evidence" value="ECO:0007669"/>
    <property type="project" value="UniProtKB-ARBA"/>
</dbReference>
<feature type="compositionally biased region" description="Basic and acidic residues" evidence="7">
    <location>
        <begin position="437"/>
        <end position="457"/>
    </location>
</feature>
<keyword evidence="10" id="KW-1185">Reference proteome</keyword>
<dbReference type="PROSITE" id="PS01149">
    <property type="entry name" value="PSI_RSU"/>
    <property type="match status" value="1"/>
</dbReference>
<comment type="similarity">
    <text evidence="2 6">Belongs to the pseudouridine synthase RsuA family.</text>
</comment>
<dbReference type="InterPro" id="IPR042092">
    <property type="entry name" value="PsdUridine_s_RsuA/RluB/E/F_cat"/>
</dbReference>
<feature type="compositionally biased region" description="Gly residues" evidence="7">
    <location>
        <begin position="582"/>
        <end position="595"/>
    </location>
</feature>
<accession>A0A2P7B198</accession>
<evidence type="ECO:0000313" key="10">
    <source>
        <dbReference type="Proteomes" id="UP000241158"/>
    </source>
</evidence>
<dbReference type="SMART" id="SM00363">
    <property type="entry name" value="S4"/>
    <property type="match status" value="1"/>
</dbReference>
<dbReference type="OrthoDB" id="9807213at2"/>
<feature type="region of interest" description="Disordered" evidence="7">
    <location>
        <begin position="1"/>
        <end position="56"/>
    </location>
</feature>
<dbReference type="RefSeq" id="WP_106715537.1">
    <property type="nucleotide sequence ID" value="NZ_JACHXT010000004.1"/>
</dbReference>
<dbReference type="GO" id="GO:0000455">
    <property type="term" value="P:enzyme-directed rRNA pseudouridine synthesis"/>
    <property type="evidence" value="ECO:0007669"/>
    <property type="project" value="UniProtKB-ARBA"/>
</dbReference>
<evidence type="ECO:0000256" key="3">
    <source>
        <dbReference type="ARBA" id="ARBA00022884"/>
    </source>
</evidence>
<dbReference type="Gene3D" id="3.30.70.580">
    <property type="entry name" value="Pseudouridine synthase I, catalytic domain, N-terminal subdomain"/>
    <property type="match status" value="1"/>
</dbReference>
<dbReference type="FunFam" id="3.10.290.10:FF:000003">
    <property type="entry name" value="Pseudouridine synthase"/>
    <property type="match status" value="1"/>
</dbReference>
<dbReference type="Gene3D" id="3.30.70.1560">
    <property type="entry name" value="Alpha-L RNA-binding motif"/>
    <property type="match status" value="1"/>
</dbReference>
<evidence type="ECO:0000256" key="2">
    <source>
        <dbReference type="ARBA" id="ARBA00008348"/>
    </source>
</evidence>
<keyword evidence="3 5" id="KW-0694">RNA-binding</keyword>
<feature type="compositionally biased region" description="Basic and acidic residues" evidence="7">
    <location>
        <begin position="1"/>
        <end position="36"/>
    </location>
</feature>
<evidence type="ECO:0000313" key="9">
    <source>
        <dbReference type="EMBL" id="PSH60221.1"/>
    </source>
</evidence>
<dbReference type="AlphaFoldDB" id="A0A2P7B198"/>
<feature type="compositionally biased region" description="Basic and acidic residues" evidence="7">
    <location>
        <begin position="513"/>
        <end position="556"/>
    </location>
</feature>
<evidence type="ECO:0000256" key="1">
    <source>
        <dbReference type="ARBA" id="ARBA00000073"/>
    </source>
</evidence>
<evidence type="ECO:0000256" key="6">
    <source>
        <dbReference type="RuleBase" id="RU003887"/>
    </source>
</evidence>
<dbReference type="InterPro" id="IPR050343">
    <property type="entry name" value="RsuA_PseudoU_synthase"/>
</dbReference>